<feature type="region of interest" description="Disordered" evidence="4">
    <location>
        <begin position="1141"/>
        <end position="1169"/>
    </location>
</feature>
<feature type="compositionally biased region" description="Basic and acidic residues" evidence="4">
    <location>
        <begin position="971"/>
        <end position="984"/>
    </location>
</feature>
<evidence type="ECO:0000313" key="5">
    <source>
        <dbReference type="EMBL" id="CAD7423230.1"/>
    </source>
</evidence>
<dbReference type="GO" id="GO:0005634">
    <property type="term" value="C:nucleus"/>
    <property type="evidence" value="ECO:0007669"/>
    <property type="project" value="UniProtKB-SubCell"/>
</dbReference>
<feature type="compositionally biased region" description="Low complexity" evidence="4">
    <location>
        <begin position="848"/>
        <end position="857"/>
    </location>
</feature>
<evidence type="ECO:0000256" key="4">
    <source>
        <dbReference type="SAM" id="MobiDB-lite"/>
    </source>
</evidence>
<sequence length="1169" mass="132075">MGASLEEYSSISLESHSFITTGKENSDSEDEIIIKKKLTRKVFIVSDDDNDDNDNSKNDGEFVKRPELPTSVGQVGQNLDSDEYEGILETSKRRKRVLMQNEDESDVDDPLPLSRNGSESIETQSVSKQKALSDVNKDNLVTTQKRLALFQDSSLYDAESSDEETVQSFSNNKQNLGPSCENNLKGATKKKEVHSNKPKSSTKTTKEQSAKSNKNEIHKIHSESQRMLRETRLSLPYHRPRQRTLTEFLQRRKTIPNIPKSLKPTEEQMIEICKHLEEREKETKEFFKSESEESDTEDKSESRDKETTCNNSREKISSSQSSELNGPLKDPGIQSFSEALFRESEQEDTVTVSCGIVEELNTAAVTDGSFPDIKPKLSRGPNDLIDLEVVPTPGGVKSLIQRFFEHSTAKKKPPAQKRQVELGIVSAEKGSEGIESVVKDTVTVILGEDELSSAGEKPGTKMLRLRKELQQQISKRKSEEWSRRLQEAQLDNENVPTGELSDCGILDEEEEAEMTDTETEEEEEEEDMLITDSKRLKSAFIEDEAELSDEGEAADVSSDEEEDDQEETEKVEEQDIYDKDENTNEETVSQRITDSDVDLGIDDTCPIPPYQPQRNVTSERAPPESVEKTSFSFLSPVISLPGGALQSWSSIKSGGVSPMTPNGMKTSRDRTKLQLTQKKLFTELDSQDNLNEFMGLSREFTDMNGKKVSTLVNTTDPIDSDSELLGLCSGQFVSQTVDLASLEEEDERDANFARILNTQSNSQLEDSQDKFRLNLSNDFLSPIKMVQELTALVQPSRESSPNTFLKMVSTDEEEISIFKAVESSFRPKKKTKKFNKKLEFSDEESDDSGSSNSEHSNSINLVEYDSEENEVHISADKSRLATDFFEEEAELSESDWGSEDEDEKGLDQLEPEDGDVEQLDQTQLKEQLDRIHMRRILDDDQREVRLLQELLLKDGELHSEGGGRERKFRWKNIDGLEETGPREDSGDEGLYEAEEEEDEEQWRRMRHEREKFLKEQKAKAGIMEEKESVLEEDSQLMKLGVAALRRIQTTHSQDMTRDTKKTKNTVVRTMSEPIVPVSPDLKRPFQLLTKRGSFLARGETALARLAELSRGSAETNVSGPKNSRNFVFATISPVKEVRVQEADKVKNESEKRVVNVDNSLSSAKKSGWK</sequence>
<feature type="compositionally biased region" description="Acidic residues" evidence="4">
    <location>
        <begin position="505"/>
        <end position="529"/>
    </location>
</feature>
<dbReference type="EMBL" id="OB792655">
    <property type="protein sequence ID" value="CAD7423230.1"/>
    <property type="molecule type" value="Genomic_DNA"/>
</dbReference>
<feature type="region of interest" description="Disordered" evidence="4">
    <location>
        <begin position="836"/>
        <end position="857"/>
    </location>
</feature>
<dbReference type="InterPro" id="IPR024146">
    <property type="entry name" value="Claspin"/>
</dbReference>
<accession>A0A7R9DZC3</accession>
<feature type="compositionally biased region" description="Polar residues" evidence="4">
    <location>
        <begin position="115"/>
        <end position="130"/>
    </location>
</feature>
<dbReference type="GO" id="GO:0033314">
    <property type="term" value="P:mitotic DNA replication checkpoint signaling"/>
    <property type="evidence" value="ECO:0007669"/>
    <property type="project" value="TreeGrafter"/>
</dbReference>
<feature type="compositionally biased region" description="Acidic residues" evidence="4">
    <location>
        <begin position="985"/>
        <end position="1000"/>
    </location>
</feature>
<feature type="compositionally biased region" description="Basic and acidic residues" evidence="4">
    <location>
        <begin position="283"/>
        <end position="316"/>
    </location>
</feature>
<feature type="region of interest" description="Disordered" evidence="4">
    <location>
        <begin position="44"/>
        <end position="139"/>
    </location>
</feature>
<feature type="compositionally biased region" description="Basic and acidic residues" evidence="4">
    <location>
        <begin position="1141"/>
        <end position="1154"/>
    </location>
</feature>
<feature type="region of interest" description="Disordered" evidence="4">
    <location>
        <begin position="888"/>
        <end position="918"/>
    </location>
</feature>
<feature type="region of interest" description="Disordered" evidence="4">
    <location>
        <begin position="473"/>
        <end position="622"/>
    </location>
</feature>
<protein>
    <recommendedName>
        <fullName evidence="6">Claspin</fullName>
    </recommendedName>
</protein>
<feature type="compositionally biased region" description="Basic and acidic residues" evidence="4">
    <location>
        <begin position="571"/>
        <end position="582"/>
    </location>
</feature>
<comment type="subcellular location">
    <subcellularLocation>
        <location evidence="1">Nucleus</location>
    </subcellularLocation>
</comment>
<keyword evidence="2" id="KW-0597">Phosphoprotein</keyword>
<dbReference type="PANTHER" id="PTHR14396">
    <property type="entry name" value="CLASPIN"/>
    <property type="match status" value="1"/>
</dbReference>
<evidence type="ECO:0000256" key="3">
    <source>
        <dbReference type="ARBA" id="ARBA00023242"/>
    </source>
</evidence>
<feature type="compositionally biased region" description="Low complexity" evidence="4">
    <location>
        <begin position="1"/>
        <end position="17"/>
    </location>
</feature>
<feature type="compositionally biased region" description="Basic and acidic residues" evidence="4">
    <location>
        <begin position="476"/>
        <end position="486"/>
    </location>
</feature>
<proteinExistence type="predicted"/>
<feature type="compositionally biased region" description="Basic and acidic residues" evidence="4">
    <location>
        <begin position="204"/>
        <end position="232"/>
    </location>
</feature>
<organism evidence="5">
    <name type="scientific">Timema monikensis</name>
    <dbReference type="NCBI Taxonomy" id="170555"/>
    <lineage>
        <taxon>Eukaryota</taxon>
        <taxon>Metazoa</taxon>
        <taxon>Ecdysozoa</taxon>
        <taxon>Arthropoda</taxon>
        <taxon>Hexapoda</taxon>
        <taxon>Insecta</taxon>
        <taxon>Pterygota</taxon>
        <taxon>Neoptera</taxon>
        <taxon>Polyneoptera</taxon>
        <taxon>Phasmatodea</taxon>
        <taxon>Timematodea</taxon>
        <taxon>Timematoidea</taxon>
        <taxon>Timematidae</taxon>
        <taxon>Timema</taxon>
    </lineage>
</organism>
<feature type="region of interest" description="Disordered" evidence="4">
    <location>
        <begin position="971"/>
        <end position="1004"/>
    </location>
</feature>
<feature type="region of interest" description="Disordered" evidence="4">
    <location>
        <begin position="283"/>
        <end position="335"/>
    </location>
</feature>
<keyword evidence="3" id="KW-0539">Nucleus</keyword>
<gene>
    <name evidence="5" type="ORF">TMSB3V08_LOCUS222</name>
</gene>
<feature type="compositionally biased region" description="Polar residues" evidence="4">
    <location>
        <begin position="1156"/>
        <end position="1169"/>
    </location>
</feature>
<name>A0A7R9DZC3_9NEOP</name>
<dbReference type="AlphaFoldDB" id="A0A7R9DZC3"/>
<feature type="compositionally biased region" description="Basic and acidic residues" evidence="4">
    <location>
        <begin position="54"/>
        <end position="67"/>
    </location>
</feature>
<feature type="region of interest" description="Disordered" evidence="4">
    <location>
        <begin position="157"/>
        <end position="239"/>
    </location>
</feature>
<evidence type="ECO:0008006" key="6">
    <source>
        <dbReference type="Google" id="ProtNLM"/>
    </source>
</evidence>
<dbReference type="PANTHER" id="PTHR14396:SF10">
    <property type="entry name" value="CLASPIN"/>
    <property type="match status" value="1"/>
</dbReference>
<evidence type="ECO:0000256" key="1">
    <source>
        <dbReference type="ARBA" id="ARBA00004123"/>
    </source>
</evidence>
<feature type="compositionally biased region" description="Polar residues" evidence="4">
    <location>
        <begin position="166"/>
        <end position="182"/>
    </location>
</feature>
<reference evidence="5" key="1">
    <citation type="submission" date="2020-11" db="EMBL/GenBank/DDBJ databases">
        <authorList>
            <person name="Tran Van P."/>
        </authorList>
    </citation>
    <scope>NUCLEOTIDE SEQUENCE</scope>
</reference>
<feature type="compositionally biased region" description="Acidic residues" evidence="4">
    <location>
        <begin position="541"/>
        <end position="570"/>
    </location>
</feature>
<evidence type="ECO:0000256" key="2">
    <source>
        <dbReference type="ARBA" id="ARBA00022553"/>
    </source>
</evidence>
<dbReference type="GO" id="GO:0007095">
    <property type="term" value="P:mitotic G2 DNA damage checkpoint signaling"/>
    <property type="evidence" value="ECO:0007669"/>
    <property type="project" value="TreeGrafter"/>
</dbReference>
<dbReference type="GO" id="GO:0010997">
    <property type="term" value="F:anaphase-promoting complex binding"/>
    <property type="evidence" value="ECO:0007669"/>
    <property type="project" value="TreeGrafter"/>
</dbReference>
<feature type="region of interest" description="Disordered" evidence="4">
    <location>
        <begin position="1"/>
        <end position="31"/>
    </location>
</feature>